<dbReference type="SUPFAM" id="SSF52743">
    <property type="entry name" value="Subtilisin-like"/>
    <property type="match status" value="1"/>
</dbReference>
<dbReference type="GO" id="GO:0006508">
    <property type="term" value="P:proteolysis"/>
    <property type="evidence" value="ECO:0007669"/>
    <property type="project" value="InterPro"/>
</dbReference>
<protein>
    <submittedName>
        <fullName evidence="1">Peptidase S8/S53 domain</fullName>
    </submittedName>
</protein>
<dbReference type="InterPro" id="IPR036852">
    <property type="entry name" value="Peptidase_S8/S53_dom_sf"/>
</dbReference>
<dbReference type="AlphaFoldDB" id="A0AAN8ZIJ3"/>
<evidence type="ECO:0000313" key="1">
    <source>
        <dbReference type="EMBL" id="KAK6935313.1"/>
    </source>
</evidence>
<proteinExistence type="predicted"/>
<gene>
    <name evidence="1" type="ORF">RJ641_035468</name>
</gene>
<keyword evidence="2" id="KW-1185">Reference proteome</keyword>
<sequence>MLPGWTISTSYAKSKTMRLVTGDHSSCNNTELGRAWDLNYPSFSVAVEDGKPIKEVSCFWGNRWTAFSLSCFLVWGCIAIAKKGRTLKFCLFDYQPEITAPGVSILASWSPVAPPSVTFTDTPSVNFNVISGTSMSTACQWSCCLRLLILSGHQLLSNLLS</sequence>
<comment type="caution">
    <text evidence="1">The sequence shown here is derived from an EMBL/GenBank/DDBJ whole genome shotgun (WGS) entry which is preliminary data.</text>
</comment>
<dbReference type="GO" id="GO:0004252">
    <property type="term" value="F:serine-type endopeptidase activity"/>
    <property type="evidence" value="ECO:0007669"/>
    <property type="project" value="InterPro"/>
</dbReference>
<dbReference type="Gene3D" id="2.60.40.2310">
    <property type="match status" value="1"/>
</dbReference>
<reference evidence="1 2" key="1">
    <citation type="submission" date="2023-12" db="EMBL/GenBank/DDBJ databases">
        <title>A high-quality genome assembly for Dillenia turbinata (Dilleniales).</title>
        <authorList>
            <person name="Chanderbali A."/>
        </authorList>
    </citation>
    <scope>NUCLEOTIDE SEQUENCE [LARGE SCALE GENOMIC DNA]</scope>
    <source>
        <strain evidence="1">LSX21</strain>
        <tissue evidence="1">Leaf</tissue>
    </source>
</reference>
<name>A0AAN8ZIJ3_9MAGN</name>
<organism evidence="1 2">
    <name type="scientific">Dillenia turbinata</name>
    <dbReference type="NCBI Taxonomy" id="194707"/>
    <lineage>
        <taxon>Eukaryota</taxon>
        <taxon>Viridiplantae</taxon>
        <taxon>Streptophyta</taxon>
        <taxon>Embryophyta</taxon>
        <taxon>Tracheophyta</taxon>
        <taxon>Spermatophyta</taxon>
        <taxon>Magnoliopsida</taxon>
        <taxon>eudicotyledons</taxon>
        <taxon>Gunneridae</taxon>
        <taxon>Pentapetalae</taxon>
        <taxon>Dilleniales</taxon>
        <taxon>Dilleniaceae</taxon>
        <taxon>Dillenia</taxon>
    </lineage>
</organism>
<dbReference type="Gene3D" id="3.40.50.200">
    <property type="entry name" value="Peptidase S8/S53 domain"/>
    <property type="match status" value="1"/>
</dbReference>
<dbReference type="EMBL" id="JBAMMX010000008">
    <property type="protein sequence ID" value="KAK6935313.1"/>
    <property type="molecule type" value="Genomic_DNA"/>
</dbReference>
<dbReference type="Proteomes" id="UP001370490">
    <property type="component" value="Unassembled WGS sequence"/>
</dbReference>
<evidence type="ECO:0000313" key="2">
    <source>
        <dbReference type="Proteomes" id="UP001370490"/>
    </source>
</evidence>
<accession>A0AAN8ZIJ3</accession>